<sequence length="164" mass="17780">MHDNWGRGLRGILFNVLEEHLVRPGDRRSRSLSESGNRQGKNDQNAQHGCEIPAHPTRLLPLGRGAAVCRPDVRGTIVIGTGDHCGPSPGENGSGNGTHLTPTPGTSQLSYPFSAHRRSEVPIIHQSPLGDTSQMSIAHVARVNDSCHPETIWLSAPGVNRRRR</sequence>
<evidence type="ECO:0000256" key="1">
    <source>
        <dbReference type="SAM" id="MobiDB-lite"/>
    </source>
</evidence>
<evidence type="ECO:0000313" key="3">
    <source>
        <dbReference type="Proteomes" id="UP000214646"/>
    </source>
</evidence>
<evidence type="ECO:0000313" key="2">
    <source>
        <dbReference type="EMBL" id="OWK36271.1"/>
    </source>
</evidence>
<feature type="region of interest" description="Disordered" evidence="1">
    <location>
        <begin position="23"/>
        <end position="57"/>
    </location>
</feature>
<dbReference type="AlphaFoldDB" id="A0A225D3U8"/>
<accession>A0A225D3U8</accession>
<organism evidence="2 3">
    <name type="scientific">Fimbriiglobus ruber</name>
    <dbReference type="NCBI Taxonomy" id="1908690"/>
    <lineage>
        <taxon>Bacteria</taxon>
        <taxon>Pseudomonadati</taxon>
        <taxon>Planctomycetota</taxon>
        <taxon>Planctomycetia</taxon>
        <taxon>Gemmatales</taxon>
        <taxon>Gemmataceae</taxon>
        <taxon>Fimbriiglobus</taxon>
    </lineage>
</organism>
<proteinExistence type="predicted"/>
<reference evidence="3" key="1">
    <citation type="submission" date="2017-06" db="EMBL/GenBank/DDBJ databases">
        <title>Genome analysis of Fimbriiglobus ruber SP5, the first member of the order Planctomycetales with confirmed chitinolytic capability.</title>
        <authorList>
            <person name="Ravin N.V."/>
            <person name="Rakitin A.L."/>
            <person name="Ivanova A.A."/>
            <person name="Beletsky A.V."/>
            <person name="Kulichevskaya I.S."/>
            <person name="Mardanov A.V."/>
            <person name="Dedysh S.N."/>
        </authorList>
    </citation>
    <scope>NUCLEOTIDE SEQUENCE [LARGE SCALE GENOMIC DNA]</scope>
    <source>
        <strain evidence="3">SP5</strain>
    </source>
</reference>
<dbReference type="EMBL" id="NIDE01000017">
    <property type="protein sequence ID" value="OWK36271.1"/>
    <property type="molecule type" value="Genomic_DNA"/>
</dbReference>
<feature type="compositionally biased region" description="Polar residues" evidence="1">
    <location>
        <begin position="98"/>
        <end position="107"/>
    </location>
</feature>
<feature type="region of interest" description="Disordered" evidence="1">
    <location>
        <begin position="82"/>
        <end position="107"/>
    </location>
</feature>
<name>A0A225D3U8_9BACT</name>
<comment type="caution">
    <text evidence="2">The sequence shown here is derived from an EMBL/GenBank/DDBJ whole genome shotgun (WGS) entry which is preliminary data.</text>
</comment>
<keyword evidence="3" id="KW-1185">Reference proteome</keyword>
<dbReference type="Proteomes" id="UP000214646">
    <property type="component" value="Unassembled WGS sequence"/>
</dbReference>
<gene>
    <name evidence="2" type="ORF">FRUB_08834</name>
</gene>
<protein>
    <submittedName>
        <fullName evidence="2">Uncharacterized protein</fullName>
    </submittedName>
</protein>
<feature type="compositionally biased region" description="Polar residues" evidence="1">
    <location>
        <begin position="32"/>
        <end position="47"/>
    </location>
</feature>